<reference evidence="2 3" key="1">
    <citation type="submission" date="2020-08" db="EMBL/GenBank/DDBJ databases">
        <title>Plant Genome Project.</title>
        <authorList>
            <person name="Zhang R.-G."/>
        </authorList>
    </citation>
    <scope>NUCLEOTIDE SEQUENCE [LARGE SCALE GENOMIC DNA]</scope>
    <source>
        <tissue evidence="2">Rhizome</tissue>
    </source>
</reference>
<evidence type="ECO:0000313" key="3">
    <source>
        <dbReference type="Proteomes" id="UP000734854"/>
    </source>
</evidence>
<keyword evidence="3" id="KW-1185">Reference proteome</keyword>
<dbReference type="PANTHER" id="PTHR47723">
    <property type="entry name" value="OS05G0353850 PROTEIN"/>
    <property type="match status" value="1"/>
</dbReference>
<dbReference type="AlphaFoldDB" id="A0A8J5KHL6"/>
<proteinExistence type="predicted"/>
<protein>
    <recommendedName>
        <fullName evidence="1">RNase H type-1 domain-containing protein</fullName>
    </recommendedName>
</protein>
<gene>
    <name evidence="2" type="ORF">ZIOFF_060249</name>
</gene>
<name>A0A8J5KHL6_ZINOF</name>
<dbReference type="GO" id="GO:0003676">
    <property type="term" value="F:nucleic acid binding"/>
    <property type="evidence" value="ECO:0007669"/>
    <property type="project" value="InterPro"/>
</dbReference>
<organism evidence="2 3">
    <name type="scientific">Zingiber officinale</name>
    <name type="common">Ginger</name>
    <name type="synonym">Amomum zingiber</name>
    <dbReference type="NCBI Taxonomy" id="94328"/>
    <lineage>
        <taxon>Eukaryota</taxon>
        <taxon>Viridiplantae</taxon>
        <taxon>Streptophyta</taxon>
        <taxon>Embryophyta</taxon>
        <taxon>Tracheophyta</taxon>
        <taxon>Spermatophyta</taxon>
        <taxon>Magnoliopsida</taxon>
        <taxon>Liliopsida</taxon>
        <taxon>Zingiberales</taxon>
        <taxon>Zingiberaceae</taxon>
        <taxon>Zingiber</taxon>
    </lineage>
</organism>
<dbReference type="CDD" id="cd06222">
    <property type="entry name" value="RNase_H_like"/>
    <property type="match status" value="1"/>
</dbReference>
<dbReference type="GO" id="GO:0004523">
    <property type="term" value="F:RNA-DNA hybrid ribonuclease activity"/>
    <property type="evidence" value="ECO:0007669"/>
    <property type="project" value="InterPro"/>
</dbReference>
<accession>A0A8J5KHL6</accession>
<dbReference type="Pfam" id="PF13456">
    <property type="entry name" value="RVT_3"/>
    <property type="match status" value="1"/>
</dbReference>
<evidence type="ECO:0000259" key="1">
    <source>
        <dbReference type="Pfam" id="PF13456"/>
    </source>
</evidence>
<dbReference type="InterPro" id="IPR053151">
    <property type="entry name" value="RNase_H-like"/>
</dbReference>
<dbReference type="InterPro" id="IPR012337">
    <property type="entry name" value="RNaseH-like_sf"/>
</dbReference>
<sequence>MDHILRLISSEENLALLVLPTMEEVKQVVWEMCEDSVAGPNGFSVAFYVACWEIIKLDVHHVVFDFFQGGSLPKDVLPASMAAEVAEISVQQGGSDCLIWKLSVGGRFSMKSAWNHIRQGHQPVEMAAACWSKLFRSFGSWKAGSDWSYGGHVKEVLPFLIVWFLWDARNDAQHRGIKPDRPKVVMVKHGNIGFGSNVRAELMAILKDLELCVTHHFFPLCLESDSLVALKMINTSWVSREACNLVLKIRELILKFQVLCSHVFREANAGADYLANQAFNIPVDSVLFTHDMDSSGWKRIEFCAWQMKLGGQLMVYMCLVVDAYHWCIFFGQGRLSFHETVDLSVRLCRIF</sequence>
<evidence type="ECO:0000313" key="2">
    <source>
        <dbReference type="EMBL" id="KAG6483601.1"/>
    </source>
</evidence>
<dbReference type="EMBL" id="JACMSC010000016">
    <property type="protein sequence ID" value="KAG6483601.1"/>
    <property type="molecule type" value="Genomic_DNA"/>
</dbReference>
<dbReference type="Gene3D" id="3.30.420.10">
    <property type="entry name" value="Ribonuclease H-like superfamily/Ribonuclease H"/>
    <property type="match status" value="1"/>
</dbReference>
<dbReference type="Proteomes" id="UP000734854">
    <property type="component" value="Unassembled WGS sequence"/>
</dbReference>
<dbReference type="InterPro" id="IPR036397">
    <property type="entry name" value="RNaseH_sf"/>
</dbReference>
<comment type="caution">
    <text evidence="2">The sequence shown here is derived from an EMBL/GenBank/DDBJ whole genome shotgun (WGS) entry which is preliminary data.</text>
</comment>
<dbReference type="SUPFAM" id="SSF53098">
    <property type="entry name" value="Ribonuclease H-like"/>
    <property type="match status" value="1"/>
</dbReference>
<dbReference type="InterPro" id="IPR044730">
    <property type="entry name" value="RNase_H-like_dom_plant"/>
</dbReference>
<feature type="domain" description="RNase H type-1" evidence="1">
    <location>
        <begin position="193"/>
        <end position="278"/>
    </location>
</feature>
<dbReference type="PANTHER" id="PTHR47723:SF24">
    <property type="entry name" value="RNASE H TYPE-1 DOMAIN-CONTAINING PROTEIN"/>
    <property type="match status" value="1"/>
</dbReference>
<dbReference type="InterPro" id="IPR002156">
    <property type="entry name" value="RNaseH_domain"/>
</dbReference>